<dbReference type="GO" id="GO:0044550">
    <property type="term" value="P:secondary metabolite biosynthetic process"/>
    <property type="evidence" value="ECO:0007669"/>
    <property type="project" value="TreeGrafter"/>
</dbReference>
<dbReference type="SUPFAM" id="SSF54373">
    <property type="entry name" value="FAD-linked reductases, C-terminal domain"/>
    <property type="match status" value="1"/>
</dbReference>
<reference evidence="9" key="2">
    <citation type="journal article" date="2018" name="Nat. Commun.">
        <title>Extreme sensitivity to ultraviolet light in the fungal pathogen causing white-nose syndrome of bats.</title>
        <authorList>
            <person name="Palmer J.M."/>
            <person name="Drees K.P."/>
            <person name="Foster J.T."/>
            <person name="Lindner D.L."/>
        </authorList>
    </citation>
    <scope>NUCLEOTIDE SEQUENCE [LARGE SCALE GENOMIC DNA]</scope>
    <source>
        <strain evidence="9">UAMH 10579</strain>
    </source>
</reference>
<feature type="binding site" evidence="3">
    <location>
        <position position="257"/>
    </location>
    <ligand>
        <name>FAD</name>
        <dbReference type="ChEBI" id="CHEBI:57692"/>
    </ligand>
</feature>
<feature type="binding site" evidence="3">
    <location>
        <position position="120"/>
    </location>
    <ligand>
        <name>FAD</name>
        <dbReference type="ChEBI" id="CHEBI:57692"/>
    </ligand>
</feature>
<dbReference type="PROSITE" id="PS00624">
    <property type="entry name" value="GMC_OXRED_2"/>
    <property type="match status" value="1"/>
</dbReference>
<feature type="active site" description="Proton donor" evidence="2">
    <location>
        <position position="546"/>
    </location>
</feature>
<dbReference type="Gene3D" id="3.30.560.10">
    <property type="entry name" value="Glucose Oxidase, domain 3"/>
    <property type="match status" value="1"/>
</dbReference>
<feature type="domain" description="Glucose-methanol-choline oxidoreductase N-terminal" evidence="7">
    <location>
        <begin position="289"/>
        <end position="303"/>
    </location>
</feature>
<evidence type="ECO:0000313" key="9">
    <source>
        <dbReference type="Proteomes" id="UP000091956"/>
    </source>
</evidence>
<dbReference type="InterPro" id="IPR012132">
    <property type="entry name" value="GMC_OxRdtase"/>
</dbReference>
<name>A0A1B8G6G2_9PEZI</name>
<dbReference type="GO" id="GO:0016614">
    <property type="term" value="F:oxidoreductase activity, acting on CH-OH group of donors"/>
    <property type="evidence" value="ECO:0007669"/>
    <property type="project" value="InterPro"/>
</dbReference>
<dbReference type="InterPro" id="IPR036188">
    <property type="entry name" value="FAD/NAD-bd_sf"/>
</dbReference>
<evidence type="ECO:0000256" key="2">
    <source>
        <dbReference type="PIRSR" id="PIRSR000137-1"/>
    </source>
</evidence>
<comment type="cofactor">
    <cofactor evidence="3">
        <name>FAD</name>
        <dbReference type="ChEBI" id="CHEBI:57692"/>
    </cofactor>
</comment>
<keyword evidence="5" id="KW-0732">Signal</keyword>
<dbReference type="AlphaFoldDB" id="A0A1B8G6G2"/>
<dbReference type="RefSeq" id="XP_018125147.1">
    <property type="nucleotide sequence ID" value="XM_018280003.2"/>
</dbReference>
<dbReference type="PANTHER" id="PTHR11552:SF115">
    <property type="entry name" value="DEHYDROGENASE XPTC-RELATED"/>
    <property type="match status" value="1"/>
</dbReference>
<dbReference type="Pfam" id="PF05199">
    <property type="entry name" value="GMC_oxred_C"/>
    <property type="match status" value="1"/>
</dbReference>
<sequence length="610" mass="64986">MARLNRAAFTHLLAVLLQILPVTAVPPTAAHACTSGLKSYDFIIVGGGTAGLAVATRLSQRLPSSCVLVIEAGQDGRTEPGIIIPGKKGSTIGTKYDWNLTTVVQPDANGRVIGMTRGKVLGGSSALNLMTWDRGSIKDYDAWEELGNPGWNWKTIQAAMLKVENFVPSPEYVGAGVGKGGLVQTLMNRILPTHQLTFIPTLNGLGVKENLASLGGHLLGVMRQPTNIRLKDYTRSYSTSYLDAAGKNLVLLLNTRVSKVNFAGTTASGVTLEDGTVISAAKEVILSAGSFQSPGLLELSGIGSRAVLAAAGVTKVISDLPGVGENLQDHTRIQSSYKLLPNFLSFDRLRINATYAALQLALYNSNLVSAYDYTGSGYAYLNWSQVSTSTNADLLALARKSADLSNPIDAKKLSFLSDPKLTPLMSQLEIIFSDGYTGVKGYPAADAPLFGSEFFSLLAVSVHPFGRGSVHVKSTNINTPPTIDPKYLHTPYDLHSMVVAAKFMRTIATTAPMSSIWTTEYEPGSAVATDADWEAYARANTLSIYHPVGTCAMLPRKDGGVVDSKLKVYGVNHLRVVDASIIPIIPGAHIQTAVYGVAEMAADIIVAAWK</sequence>
<dbReference type="GO" id="GO:0050660">
    <property type="term" value="F:flavin adenine dinucleotide binding"/>
    <property type="evidence" value="ECO:0007669"/>
    <property type="project" value="InterPro"/>
</dbReference>
<dbReference type="Proteomes" id="UP000091956">
    <property type="component" value="Unassembled WGS sequence"/>
</dbReference>
<feature type="domain" description="Glucose-methanol-choline oxidoreductase N-terminal" evidence="6">
    <location>
        <begin position="118"/>
        <end position="141"/>
    </location>
</feature>
<evidence type="ECO:0000256" key="5">
    <source>
        <dbReference type="SAM" id="SignalP"/>
    </source>
</evidence>
<dbReference type="Gene3D" id="3.50.50.60">
    <property type="entry name" value="FAD/NAD(P)-binding domain"/>
    <property type="match status" value="1"/>
</dbReference>
<feature type="signal peptide" evidence="5">
    <location>
        <begin position="1"/>
        <end position="24"/>
    </location>
</feature>
<dbReference type="PIRSF" id="PIRSF000137">
    <property type="entry name" value="Alcohol_oxidase"/>
    <property type="match status" value="1"/>
</dbReference>
<dbReference type="PANTHER" id="PTHR11552">
    <property type="entry name" value="GLUCOSE-METHANOL-CHOLINE GMC OXIDOREDUCTASE"/>
    <property type="match status" value="1"/>
</dbReference>
<keyword evidence="4" id="KW-0285">Flavoprotein</keyword>
<dbReference type="PROSITE" id="PS00623">
    <property type="entry name" value="GMC_OXRED_1"/>
    <property type="match status" value="1"/>
</dbReference>
<keyword evidence="9" id="KW-1185">Reference proteome</keyword>
<evidence type="ECO:0000256" key="4">
    <source>
        <dbReference type="RuleBase" id="RU003968"/>
    </source>
</evidence>
<evidence type="ECO:0000313" key="8">
    <source>
        <dbReference type="EMBL" id="OBT91414.1"/>
    </source>
</evidence>
<evidence type="ECO:0000256" key="1">
    <source>
        <dbReference type="ARBA" id="ARBA00010790"/>
    </source>
</evidence>
<organism evidence="8 9">
    <name type="scientific">Pseudogymnoascus verrucosus</name>
    <dbReference type="NCBI Taxonomy" id="342668"/>
    <lineage>
        <taxon>Eukaryota</taxon>
        <taxon>Fungi</taxon>
        <taxon>Dikarya</taxon>
        <taxon>Ascomycota</taxon>
        <taxon>Pezizomycotina</taxon>
        <taxon>Leotiomycetes</taxon>
        <taxon>Thelebolales</taxon>
        <taxon>Thelebolaceae</taxon>
        <taxon>Pseudogymnoascus</taxon>
    </lineage>
</organism>
<feature type="active site" description="Proton acceptor" evidence="2">
    <location>
        <position position="589"/>
    </location>
</feature>
<evidence type="ECO:0000259" key="7">
    <source>
        <dbReference type="PROSITE" id="PS00624"/>
    </source>
</evidence>
<protein>
    <recommendedName>
        <fullName evidence="6 7">Glucose-methanol-choline oxidoreductase N-terminal domain-containing protein</fullName>
    </recommendedName>
</protein>
<dbReference type="STRING" id="342668.A0A1B8G6G2"/>
<comment type="similarity">
    <text evidence="1 4">Belongs to the GMC oxidoreductase family.</text>
</comment>
<dbReference type="InterPro" id="IPR007867">
    <property type="entry name" value="GMC_OxRtase_C"/>
</dbReference>
<gene>
    <name evidence="8" type="ORF">VE01_10609</name>
</gene>
<dbReference type="InterPro" id="IPR000172">
    <property type="entry name" value="GMC_OxRdtase_N"/>
</dbReference>
<dbReference type="SUPFAM" id="SSF51905">
    <property type="entry name" value="FAD/NAD(P)-binding domain"/>
    <property type="match status" value="1"/>
</dbReference>
<keyword evidence="3 4" id="KW-0274">FAD</keyword>
<dbReference type="Pfam" id="PF00732">
    <property type="entry name" value="GMC_oxred_N"/>
    <property type="match status" value="1"/>
</dbReference>
<evidence type="ECO:0000259" key="6">
    <source>
        <dbReference type="PROSITE" id="PS00623"/>
    </source>
</evidence>
<evidence type="ECO:0000256" key="3">
    <source>
        <dbReference type="PIRSR" id="PIRSR000137-2"/>
    </source>
</evidence>
<dbReference type="GeneID" id="28843995"/>
<dbReference type="OrthoDB" id="269227at2759"/>
<feature type="chain" id="PRO_5008608267" description="Glucose-methanol-choline oxidoreductase N-terminal domain-containing protein" evidence="5">
    <location>
        <begin position="25"/>
        <end position="610"/>
    </location>
</feature>
<reference evidence="8 9" key="1">
    <citation type="submission" date="2016-03" db="EMBL/GenBank/DDBJ databases">
        <title>Comparative genomics of Pseudogymnoascus destructans, the fungus causing white-nose syndrome of bats.</title>
        <authorList>
            <person name="Palmer J.M."/>
            <person name="Drees K.P."/>
            <person name="Foster J.T."/>
            <person name="Lindner D.L."/>
        </authorList>
    </citation>
    <scope>NUCLEOTIDE SEQUENCE [LARGE SCALE GENOMIC DNA]</scope>
    <source>
        <strain evidence="8 9">UAMH 10579</strain>
    </source>
</reference>
<proteinExistence type="inferred from homology"/>
<accession>A0A1B8G6G2</accession>
<dbReference type="EMBL" id="KV460293">
    <property type="protein sequence ID" value="OBT91414.1"/>
    <property type="molecule type" value="Genomic_DNA"/>
</dbReference>